<keyword evidence="2" id="KW-1185">Reference proteome</keyword>
<dbReference type="EMBL" id="CAJVQC010024834">
    <property type="protein sequence ID" value="CAG8727969.1"/>
    <property type="molecule type" value="Genomic_DNA"/>
</dbReference>
<gene>
    <name evidence="1" type="ORF">RPERSI_LOCUS11875</name>
</gene>
<sequence length="610" mass="69791">SYKGDRKEKKANIEKNMGLSHSSTYHSSLMRSVPESGPVIVEPHSEIYPRLPIEDFIGYDNETYSSQFELFVQSYQAMYDRPYTDMRSYYQVAGIHSQPWIPYDGVTGTHEYKNETDWARGRWGGYCHHGDVLFGPWHRPYVLLIESLLINEAKKIALQYPENEREKYVEAANQLRHPYWDWADEKAIKGIPDVFIVAELEINTPEGMKKVKNPLKSYTLPVDLSFPLGKGYNPTDKPNYELPSYNYIPFTPAGYHTVRHPNANYEDQYDLLNQNISFYVPAVFRPGVYQMLQINNYLQFSNHGLRSNGTETPNMFPAHPRPIVIGHAHFASIETTHDIFHFVVGGPGGQFLYPDVAAFDPLFFFHHTAIDRLLALWQAIWVTESVNINGTYTEELNAVVNEHSNLTPFRKSETEFWKPSTVRDAEKLGYTYPELVKFKGQDPRELQAYLLKLYKPDPHYGRRFFVKLIIDAGKLVGPYVIRVFVDLKSASVETPVTSPHFAGLVAMWRRPNPYQINSTTYVMGSVDITAAMKRLGIRTEIYHAAFINDVNEATGLLKSSAIFDVPNEINIVPCYLNGTGISPEEAGVNKVEVYAFQHDKVKPDFLVKDS</sequence>
<accession>A0ACA9Q0F8</accession>
<reference evidence="1" key="1">
    <citation type="submission" date="2021-06" db="EMBL/GenBank/DDBJ databases">
        <authorList>
            <person name="Kallberg Y."/>
            <person name="Tangrot J."/>
            <person name="Rosling A."/>
        </authorList>
    </citation>
    <scope>NUCLEOTIDE SEQUENCE</scope>
    <source>
        <strain evidence="1">MA461A</strain>
    </source>
</reference>
<feature type="non-terminal residue" evidence="1">
    <location>
        <position position="1"/>
    </location>
</feature>
<protein>
    <submittedName>
        <fullName evidence="1">20758_t:CDS:1</fullName>
    </submittedName>
</protein>
<evidence type="ECO:0000313" key="2">
    <source>
        <dbReference type="Proteomes" id="UP000789920"/>
    </source>
</evidence>
<name>A0ACA9Q0F8_9GLOM</name>
<comment type="caution">
    <text evidence="1">The sequence shown here is derived from an EMBL/GenBank/DDBJ whole genome shotgun (WGS) entry which is preliminary data.</text>
</comment>
<proteinExistence type="predicted"/>
<evidence type="ECO:0000313" key="1">
    <source>
        <dbReference type="EMBL" id="CAG8727969.1"/>
    </source>
</evidence>
<organism evidence="1 2">
    <name type="scientific">Racocetra persica</name>
    <dbReference type="NCBI Taxonomy" id="160502"/>
    <lineage>
        <taxon>Eukaryota</taxon>
        <taxon>Fungi</taxon>
        <taxon>Fungi incertae sedis</taxon>
        <taxon>Mucoromycota</taxon>
        <taxon>Glomeromycotina</taxon>
        <taxon>Glomeromycetes</taxon>
        <taxon>Diversisporales</taxon>
        <taxon>Gigasporaceae</taxon>
        <taxon>Racocetra</taxon>
    </lineage>
</organism>
<feature type="non-terminal residue" evidence="1">
    <location>
        <position position="610"/>
    </location>
</feature>
<dbReference type="Proteomes" id="UP000789920">
    <property type="component" value="Unassembled WGS sequence"/>
</dbReference>